<dbReference type="InterPro" id="IPR016181">
    <property type="entry name" value="Acyl_CoA_acyltransferase"/>
</dbReference>
<evidence type="ECO:0000259" key="1">
    <source>
        <dbReference type="PROSITE" id="PS51186"/>
    </source>
</evidence>
<organism evidence="2 3">
    <name type="scientific">Bacillus atrophaeus (strain 1942)</name>
    <dbReference type="NCBI Taxonomy" id="720555"/>
    <lineage>
        <taxon>Bacteria</taxon>
        <taxon>Bacillati</taxon>
        <taxon>Bacillota</taxon>
        <taxon>Bacilli</taxon>
        <taxon>Bacillales</taxon>
        <taxon>Bacillaceae</taxon>
        <taxon>Bacillus</taxon>
    </lineage>
</organism>
<keyword evidence="3" id="KW-1185">Reference proteome</keyword>
<reference evidence="2 3" key="1">
    <citation type="journal article" date="2011" name="Front. Microbiol.">
        <title>Genomic signatures of strain selection and enhancement in Bacillus atrophaeus var. globigii, a historical biowarfare simulant.</title>
        <authorList>
            <person name="Gibbons H.S."/>
            <person name="Broomall S.M."/>
            <person name="McNew L.A."/>
            <person name="Daligault H."/>
            <person name="Chapman C."/>
            <person name="Bruce D."/>
            <person name="Karavis M."/>
            <person name="Krepps M."/>
            <person name="McGregor P.A."/>
            <person name="Hong C."/>
            <person name="Park K.H."/>
            <person name="Akmal A."/>
            <person name="Feldman A."/>
            <person name="Lin J.S."/>
            <person name="Chang W.E."/>
            <person name="Higgs B.W."/>
            <person name="Demirev P."/>
            <person name="Lindquist J."/>
            <person name="Liem A."/>
            <person name="Fochler E."/>
            <person name="Read T.D."/>
            <person name="Tapia R."/>
            <person name="Johnson S."/>
            <person name="Bishop-Lilly K.A."/>
            <person name="Detter C."/>
            <person name="Han C."/>
            <person name="Sozhamannan S."/>
            <person name="Rosenzweig C.N."/>
            <person name="Skowronski E.W."/>
        </authorList>
    </citation>
    <scope>NUCLEOTIDE SEQUENCE [LARGE SCALE GENOMIC DNA]</scope>
    <source>
        <strain evidence="2 3">1942</strain>
    </source>
</reference>
<name>A0ABN3Z633_BACA1</name>
<dbReference type="InterPro" id="IPR000182">
    <property type="entry name" value="GNAT_dom"/>
</dbReference>
<protein>
    <submittedName>
        <fullName evidence="2">Acetyltransferase</fullName>
    </submittedName>
</protein>
<dbReference type="SUPFAM" id="SSF55729">
    <property type="entry name" value="Acyl-CoA N-acyltransferases (Nat)"/>
    <property type="match status" value="1"/>
</dbReference>
<dbReference type="Gene3D" id="3.40.630.30">
    <property type="match status" value="1"/>
</dbReference>
<dbReference type="CDD" id="cd04301">
    <property type="entry name" value="NAT_SF"/>
    <property type="match status" value="1"/>
</dbReference>
<dbReference type="Proteomes" id="UP000006867">
    <property type="component" value="Chromosome"/>
</dbReference>
<feature type="domain" description="N-acetyltransferase" evidence="1">
    <location>
        <begin position="2"/>
        <end position="142"/>
    </location>
</feature>
<evidence type="ECO:0000313" key="3">
    <source>
        <dbReference type="Proteomes" id="UP000006867"/>
    </source>
</evidence>
<sequence length="142" mass="16609">MIEIKRLTKKEEWKEAFPVMHELRNHIDELTFLERIERCIKQESYTLFALYDHGAITALCGALPRVSLHQGEYVWVADLVTSEHNRSKGYGKQLLEHVCKWAKEAGYDMISLSSGVQRVDAHRFYQEKAGFTIESYLFRKSL</sequence>
<dbReference type="RefSeq" id="WP_003327810.1">
    <property type="nucleotide sequence ID" value="NC_014639.1"/>
</dbReference>
<proteinExistence type="predicted"/>
<dbReference type="Pfam" id="PF00583">
    <property type="entry name" value="Acetyltransf_1"/>
    <property type="match status" value="1"/>
</dbReference>
<evidence type="ECO:0000313" key="2">
    <source>
        <dbReference type="EMBL" id="ADP31425.1"/>
    </source>
</evidence>
<gene>
    <name evidence="2" type="ordered locus">BATR1942_02345</name>
</gene>
<dbReference type="PROSITE" id="PS51186">
    <property type="entry name" value="GNAT"/>
    <property type="match status" value="1"/>
</dbReference>
<accession>A0ABN3Z633</accession>
<dbReference type="EMBL" id="CP002207">
    <property type="protein sequence ID" value="ADP31425.1"/>
    <property type="molecule type" value="Genomic_DNA"/>
</dbReference>